<comment type="similarity">
    <text evidence="4">Belongs to the class I-like SAM-binding methyltransferase superfamily.</text>
</comment>
<dbReference type="InterPro" id="IPR025799">
    <property type="entry name" value="Arg_MeTrfase"/>
</dbReference>
<dbReference type="GO" id="GO:0032259">
    <property type="term" value="P:methylation"/>
    <property type="evidence" value="ECO:0007669"/>
    <property type="project" value="UniProtKB-KW"/>
</dbReference>
<keyword evidence="1 4" id="KW-0489">Methyltransferase</keyword>
<feature type="binding site" evidence="6">
    <location>
        <position position="378"/>
    </location>
    <ligand>
        <name>S-adenosyl-L-methionine</name>
        <dbReference type="ChEBI" id="CHEBI:59789"/>
    </ligand>
</feature>
<evidence type="ECO:0000259" key="11">
    <source>
        <dbReference type="Pfam" id="PF17286"/>
    </source>
</evidence>
<keyword evidence="2 4" id="KW-0808">Transferase</keyword>
<dbReference type="EMBL" id="JAVHJO010000002">
    <property type="protein sequence ID" value="KAK6542797.1"/>
    <property type="molecule type" value="Genomic_DNA"/>
</dbReference>
<dbReference type="Proteomes" id="UP001365542">
    <property type="component" value="Unassembled WGS sequence"/>
</dbReference>
<evidence type="ECO:0000256" key="1">
    <source>
        <dbReference type="ARBA" id="ARBA00022603"/>
    </source>
</evidence>
<dbReference type="GO" id="GO:0006355">
    <property type="term" value="P:regulation of DNA-templated transcription"/>
    <property type="evidence" value="ECO:0007669"/>
    <property type="project" value="TreeGrafter"/>
</dbReference>
<feature type="domain" description="PRMT5 arginine-N-methyltransferase" evidence="9">
    <location>
        <begin position="353"/>
        <end position="516"/>
    </location>
</feature>
<evidence type="ECO:0000256" key="8">
    <source>
        <dbReference type="SAM" id="MobiDB-lite"/>
    </source>
</evidence>
<feature type="site" description="Critical for specifying symmetric addition of methyl groups" evidence="7">
    <location>
        <position position="381"/>
    </location>
</feature>
<evidence type="ECO:0000259" key="9">
    <source>
        <dbReference type="Pfam" id="PF05185"/>
    </source>
</evidence>
<organism evidence="12 13">
    <name type="scientific">Orbilia ellipsospora</name>
    <dbReference type="NCBI Taxonomy" id="2528407"/>
    <lineage>
        <taxon>Eukaryota</taxon>
        <taxon>Fungi</taxon>
        <taxon>Dikarya</taxon>
        <taxon>Ascomycota</taxon>
        <taxon>Pezizomycotina</taxon>
        <taxon>Orbiliomycetes</taxon>
        <taxon>Orbiliales</taxon>
        <taxon>Orbiliaceae</taxon>
        <taxon>Orbilia</taxon>
    </lineage>
</organism>
<dbReference type="InterPro" id="IPR035075">
    <property type="entry name" value="PRMT5"/>
</dbReference>
<dbReference type="GO" id="GO:0016274">
    <property type="term" value="F:protein-arginine N-methyltransferase activity"/>
    <property type="evidence" value="ECO:0007669"/>
    <property type="project" value="InterPro"/>
</dbReference>
<sequence length="749" mass="83580">MSASTGDGSSNMGSFYIGEHLPVPGGAVNFDVLDQSSRDNYNMLSAHITNINYESKVMKLIDEARVAGRNRVYIPGLEAEDVNVHPDECIASGKVLGVTSTWIELDSLDSLVASASRQVLHHEIAYAGFCGLGTLLIEGPKTAEKNTGAYCQAIVQGLAINAYLHFHIMLPAYGPSLAPIDQDSEGETQDAANATPEVLYDEFTSWDTWNAIRTAARYSPRLGLALQIQYSIPKAYTLKRWFAEPIRYLIIDASAYLLNTKGFPVLTKPHQNLIQMYARKAPYYLLSNVRNTEYEPEDSVDTEFPPLVPPVKLNPRGAKQTGATAKRRDDPESYRRYLQHLLTNLPPAPPLDTFGAGYQDFLQSPLQPLADNLESMTYEVFEKDPVKYDQYEKAVKLALEDMKAQGIENICVAVVGAGRGPLVTRCIRAATNASVDIQMFAIEKNPNAYVHLMKMNRDVWDDRVTLVKTDMRKWQPPSYLHILVSELLGSFADNELSPECLDGVQRVLHPTVGISIPHSYTAHFTPIMAPKIHGDLLARAVTNNPIDVFEVPYVVMLTAIDFLSVNVDGNPNIHQAWEFKHPVPADELEHENGFNDHNEREAFAVFPISRRGVIHGIAGYFECILYKNESSIVELSTRPDTIDAKSKDMISWFAIYFPLKTPMPVPDNSEAQVSFWRTTDGRKVWYDWMVETFGFVYEPSDPTPASTATKRSSLAFANDQLGAQNGYDRKRFSIAASEICTSRKNGCLM</sequence>
<comment type="caution">
    <text evidence="12">The sequence shown here is derived from an EMBL/GenBank/DDBJ whole genome shotgun (WGS) entry which is preliminary data.</text>
</comment>
<gene>
    <name evidence="12" type="primary">SKB1</name>
    <name evidence="12" type="ORF">TWF694_006739</name>
</gene>
<feature type="active site" description="Proton donor/acceptor" evidence="5">
    <location>
        <position position="486"/>
    </location>
</feature>
<dbReference type="GO" id="GO:0005829">
    <property type="term" value="C:cytosol"/>
    <property type="evidence" value="ECO:0007669"/>
    <property type="project" value="TreeGrafter"/>
</dbReference>
<dbReference type="Gene3D" id="3.20.20.150">
    <property type="entry name" value="Divalent-metal-dependent TIM barrel enzymes"/>
    <property type="match status" value="1"/>
</dbReference>
<dbReference type="Gene3D" id="3.40.50.150">
    <property type="entry name" value="Vaccinia Virus protein VP39"/>
    <property type="match status" value="1"/>
</dbReference>
<proteinExistence type="inferred from homology"/>
<accession>A0AAV9XPH6</accession>
<dbReference type="SUPFAM" id="SSF53335">
    <property type="entry name" value="S-adenosyl-L-methionine-dependent methyltransferases"/>
    <property type="match status" value="1"/>
</dbReference>
<feature type="binding site" evidence="6">
    <location>
        <begin position="387"/>
        <end position="388"/>
    </location>
    <ligand>
        <name>S-adenosyl-L-methionine</name>
        <dbReference type="ChEBI" id="CHEBI:59789"/>
    </ligand>
</feature>
<dbReference type="GO" id="GO:0005634">
    <property type="term" value="C:nucleus"/>
    <property type="evidence" value="ECO:0007669"/>
    <property type="project" value="TreeGrafter"/>
</dbReference>
<protein>
    <recommendedName>
        <fullName evidence="4">Protein arginine N-methyltransferase</fullName>
    </recommendedName>
</protein>
<dbReference type="Pfam" id="PF17286">
    <property type="entry name" value="PRMT5_C"/>
    <property type="match status" value="1"/>
</dbReference>
<evidence type="ECO:0000256" key="3">
    <source>
        <dbReference type="ARBA" id="ARBA00022691"/>
    </source>
</evidence>
<dbReference type="PROSITE" id="PS51678">
    <property type="entry name" value="SAM_MT_PRMT"/>
    <property type="match status" value="1"/>
</dbReference>
<feature type="region of interest" description="Disordered" evidence="8">
    <location>
        <begin position="311"/>
        <end position="331"/>
    </location>
</feature>
<name>A0AAV9XPH6_9PEZI</name>
<keyword evidence="13" id="KW-1185">Reference proteome</keyword>
<feature type="domain" description="PRMT5 TIM barrel" evidence="10">
    <location>
        <begin position="40"/>
        <end position="343"/>
    </location>
</feature>
<evidence type="ECO:0000256" key="6">
    <source>
        <dbReference type="PIRSR" id="PIRSR015894-2"/>
    </source>
</evidence>
<dbReference type="Pfam" id="PF17285">
    <property type="entry name" value="PRMT5_TIM"/>
    <property type="match status" value="1"/>
</dbReference>
<evidence type="ECO:0000313" key="12">
    <source>
        <dbReference type="EMBL" id="KAK6542797.1"/>
    </source>
</evidence>
<dbReference type="InterPro" id="IPR035247">
    <property type="entry name" value="PRMT5_TIM"/>
</dbReference>
<dbReference type="PIRSF" id="PIRSF015894">
    <property type="entry name" value="Skb1_MeTrfase"/>
    <property type="match status" value="1"/>
</dbReference>
<evidence type="ECO:0000256" key="2">
    <source>
        <dbReference type="ARBA" id="ARBA00022679"/>
    </source>
</evidence>
<dbReference type="PANTHER" id="PTHR10738">
    <property type="entry name" value="PROTEIN ARGININE N-METHYLTRANSFERASE 5"/>
    <property type="match status" value="1"/>
</dbReference>
<dbReference type="Pfam" id="PF05185">
    <property type="entry name" value="PRMT5"/>
    <property type="match status" value="1"/>
</dbReference>
<reference evidence="12 13" key="1">
    <citation type="submission" date="2019-10" db="EMBL/GenBank/DDBJ databases">
        <authorList>
            <person name="Palmer J.M."/>
        </authorList>
    </citation>
    <scope>NUCLEOTIDE SEQUENCE [LARGE SCALE GENOMIC DNA]</scope>
    <source>
        <strain evidence="12 13">TWF694</strain>
    </source>
</reference>
<evidence type="ECO:0000256" key="7">
    <source>
        <dbReference type="PIRSR" id="PIRSR015894-3"/>
    </source>
</evidence>
<keyword evidence="3 4" id="KW-0949">S-adenosyl-L-methionine</keyword>
<dbReference type="InterPro" id="IPR035248">
    <property type="entry name" value="PRMT5_C"/>
</dbReference>
<feature type="active site" description="Proton donor/acceptor" evidence="5">
    <location>
        <position position="495"/>
    </location>
</feature>
<dbReference type="InterPro" id="IPR007857">
    <property type="entry name" value="Arg_MeTrfase_PRMT5"/>
</dbReference>
<evidence type="ECO:0000259" key="10">
    <source>
        <dbReference type="Pfam" id="PF17285"/>
    </source>
</evidence>
<dbReference type="AlphaFoldDB" id="A0AAV9XPH6"/>
<evidence type="ECO:0000256" key="4">
    <source>
        <dbReference type="PIRNR" id="PIRNR015894"/>
    </source>
</evidence>
<dbReference type="InterPro" id="IPR029063">
    <property type="entry name" value="SAM-dependent_MTases_sf"/>
</dbReference>
<feature type="domain" description="PRMT5 oligomerisation" evidence="11">
    <location>
        <begin position="519"/>
        <end position="695"/>
    </location>
</feature>
<dbReference type="Gene3D" id="2.70.160.11">
    <property type="entry name" value="Hnrnp arginine n-methyltransferase1"/>
    <property type="match status" value="1"/>
</dbReference>
<feature type="binding site" evidence="6">
    <location>
        <begin position="470"/>
        <end position="471"/>
    </location>
    <ligand>
        <name>S-adenosyl-L-methionine</name>
        <dbReference type="ChEBI" id="CHEBI:59789"/>
    </ligand>
</feature>
<evidence type="ECO:0000256" key="5">
    <source>
        <dbReference type="PIRSR" id="PIRSR015894-1"/>
    </source>
</evidence>
<evidence type="ECO:0000313" key="13">
    <source>
        <dbReference type="Proteomes" id="UP001365542"/>
    </source>
</evidence>
<feature type="binding site" evidence="6">
    <location>
        <position position="443"/>
    </location>
    <ligand>
        <name>S-adenosyl-L-methionine</name>
        <dbReference type="ChEBI" id="CHEBI:59789"/>
    </ligand>
</feature>
<dbReference type="PANTHER" id="PTHR10738:SF0">
    <property type="entry name" value="PROTEIN ARGININE N-METHYLTRANSFERASE 5"/>
    <property type="match status" value="1"/>
</dbReference>